<dbReference type="InterPro" id="IPR036638">
    <property type="entry name" value="HLH_DNA-bd_sf"/>
</dbReference>
<evidence type="ECO:0000256" key="1">
    <source>
        <dbReference type="SAM" id="MobiDB-lite"/>
    </source>
</evidence>
<dbReference type="AlphaFoldDB" id="A0AAN7BDF3"/>
<feature type="compositionally biased region" description="Low complexity" evidence="1">
    <location>
        <begin position="166"/>
        <end position="185"/>
    </location>
</feature>
<dbReference type="Proteomes" id="UP001301769">
    <property type="component" value="Unassembled WGS sequence"/>
</dbReference>
<dbReference type="SMART" id="SM00353">
    <property type="entry name" value="HLH"/>
    <property type="match status" value="1"/>
</dbReference>
<feature type="region of interest" description="Disordered" evidence="1">
    <location>
        <begin position="67"/>
        <end position="118"/>
    </location>
</feature>
<accession>A0AAN7BDF3</accession>
<feature type="compositionally biased region" description="Basic and acidic residues" evidence="1">
    <location>
        <begin position="349"/>
        <end position="378"/>
    </location>
</feature>
<organism evidence="3 4">
    <name type="scientific">Rhypophila decipiens</name>
    <dbReference type="NCBI Taxonomy" id="261697"/>
    <lineage>
        <taxon>Eukaryota</taxon>
        <taxon>Fungi</taxon>
        <taxon>Dikarya</taxon>
        <taxon>Ascomycota</taxon>
        <taxon>Pezizomycotina</taxon>
        <taxon>Sordariomycetes</taxon>
        <taxon>Sordariomycetidae</taxon>
        <taxon>Sordariales</taxon>
        <taxon>Naviculisporaceae</taxon>
        <taxon>Rhypophila</taxon>
    </lineage>
</organism>
<evidence type="ECO:0000313" key="4">
    <source>
        <dbReference type="Proteomes" id="UP001301769"/>
    </source>
</evidence>
<proteinExistence type="predicted"/>
<keyword evidence="3" id="KW-0238">DNA-binding</keyword>
<dbReference type="EMBL" id="MU858046">
    <property type="protein sequence ID" value="KAK4219893.1"/>
    <property type="molecule type" value="Genomic_DNA"/>
</dbReference>
<reference evidence="3" key="2">
    <citation type="submission" date="2023-05" db="EMBL/GenBank/DDBJ databases">
        <authorList>
            <consortium name="Lawrence Berkeley National Laboratory"/>
            <person name="Steindorff A."/>
            <person name="Hensen N."/>
            <person name="Bonometti L."/>
            <person name="Westerberg I."/>
            <person name="Brannstrom I.O."/>
            <person name="Guillou S."/>
            <person name="Cros-Aarteil S."/>
            <person name="Calhoun S."/>
            <person name="Haridas S."/>
            <person name="Kuo A."/>
            <person name="Mondo S."/>
            <person name="Pangilinan J."/>
            <person name="Riley R."/>
            <person name="Labutti K."/>
            <person name="Andreopoulos B."/>
            <person name="Lipzen A."/>
            <person name="Chen C."/>
            <person name="Yanf M."/>
            <person name="Daum C."/>
            <person name="Ng V."/>
            <person name="Clum A."/>
            <person name="Ohm R."/>
            <person name="Martin F."/>
            <person name="Silar P."/>
            <person name="Natvig D."/>
            <person name="Lalanne C."/>
            <person name="Gautier V."/>
            <person name="Ament-Velasquez S.L."/>
            <person name="Kruys A."/>
            <person name="Hutchinson M.I."/>
            <person name="Powell A.J."/>
            <person name="Barry K."/>
            <person name="Miller A.N."/>
            <person name="Grigoriev I.V."/>
            <person name="Debuchy R."/>
            <person name="Gladieux P."/>
            <person name="Thoren M.H."/>
            <person name="Johannesson H."/>
        </authorList>
    </citation>
    <scope>NUCLEOTIDE SEQUENCE</scope>
    <source>
        <strain evidence="3">PSN293</strain>
    </source>
</reference>
<keyword evidence="4" id="KW-1185">Reference proteome</keyword>
<dbReference type="InterPro" id="IPR052099">
    <property type="entry name" value="Regulatory_TF_Diverse"/>
</dbReference>
<dbReference type="PANTHER" id="PTHR47336:SF2">
    <property type="entry name" value="TRANSCRIPTION FACTOR HMS1-RELATED"/>
    <property type="match status" value="1"/>
</dbReference>
<dbReference type="SUPFAM" id="SSF47459">
    <property type="entry name" value="HLH, helix-loop-helix DNA-binding domain"/>
    <property type="match status" value="1"/>
</dbReference>
<dbReference type="InterPro" id="IPR011598">
    <property type="entry name" value="bHLH_dom"/>
</dbReference>
<feature type="compositionally biased region" description="Low complexity" evidence="1">
    <location>
        <begin position="72"/>
        <end position="86"/>
    </location>
</feature>
<dbReference type="Pfam" id="PF00010">
    <property type="entry name" value="HLH"/>
    <property type="match status" value="1"/>
</dbReference>
<dbReference type="Gene3D" id="4.10.280.10">
    <property type="entry name" value="Helix-loop-helix DNA-binding domain"/>
    <property type="match status" value="1"/>
</dbReference>
<feature type="compositionally biased region" description="Basic residues" evidence="1">
    <location>
        <begin position="104"/>
        <end position="113"/>
    </location>
</feature>
<feature type="region of interest" description="Disordered" evidence="1">
    <location>
        <begin position="399"/>
        <end position="420"/>
    </location>
</feature>
<feature type="domain" description="BHLH" evidence="2">
    <location>
        <begin position="367"/>
        <end position="434"/>
    </location>
</feature>
<dbReference type="GO" id="GO:0003677">
    <property type="term" value="F:DNA binding"/>
    <property type="evidence" value="ECO:0007669"/>
    <property type="project" value="UniProtKB-KW"/>
</dbReference>
<dbReference type="PROSITE" id="PS50888">
    <property type="entry name" value="BHLH"/>
    <property type="match status" value="1"/>
</dbReference>
<dbReference type="PANTHER" id="PTHR47336">
    <property type="entry name" value="TRANSCRIPTION FACTOR HMS1-RELATED"/>
    <property type="match status" value="1"/>
</dbReference>
<comment type="caution">
    <text evidence="3">The sequence shown here is derived from an EMBL/GenBank/DDBJ whole genome shotgun (WGS) entry which is preliminary data.</text>
</comment>
<evidence type="ECO:0000313" key="3">
    <source>
        <dbReference type="EMBL" id="KAK4219893.1"/>
    </source>
</evidence>
<evidence type="ECO:0000259" key="2">
    <source>
        <dbReference type="PROSITE" id="PS50888"/>
    </source>
</evidence>
<reference evidence="3" key="1">
    <citation type="journal article" date="2023" name="Mol. Phylogenet. Evol.">
        <title>Genome-scale phylogeny and comparative genomics of the fungal order Sordariales.</title>
        <authorList>
            <person name="Hensen N."/>
            <person name="Bonometti L."/>
            <person name="Westerberg I."/>
            <person name="Brannstrom I.O."/>
            <person name="Guillou S."/>
            <person name="Cros-Aarteil S."/>
            <person name="Calhoun S."/>
            <person name="Haridas S."/>
            <person name="Kuo A."/>
            <person name="Mondo S."/>
            <person name="Pangilinan J."/>
            <person name="Riley R."/>
            <person name="LaButti K."/>
            <person name="Andreopoulos B."/>
            <person name="Lipzen A."/>
            <person name="Chen C."/>
            <person name="Yan M."/>
            <person name="Daum C."/>
            <person name="Ng V."/>
            <person name="Clum A."/>
            <person name="Steindorff A."/>
            <person name="Ohm R.A."/>
            <person name="Martin F."/>
            <person name="Silar P."/>
            <person name="Natvig D.O."/>
            <person name="Lalanne C."/>
            <person name="Gautier V."/>
            <person name="Ament-Velasquez S.L."/>
            <person name="Kruys A."/>
            <person name="Hutchinson M.I."/>
            <person name="Powell A.J."/>
            <person name="Barry K."/>
            <person name="Miller A.N."/>
            <person name="Grigoriev I.V."/>
            <person name="Debuchy R."/>
            <person name="Gladieux P."/>
            <person name="Hiltunen Thoren M."/>
            <person name="Johannesson H."/>
        </authorList>
    </citation>
    <scope>NUCLEOTIDE SEQUENCE</scope>
    <source>
        <strain evidence="3">PSN293</strain>
    </source>
</reference>
<feature type="region of interest" description="Disordered" evidence="1">
    <location>
        <begin position="155"/>
        <end position="185"/>
    </location>
</feature>
<dbReference type="GO" id="GO:0046983">
    <property type="term" value="F:protein dimerization activity"/>
    <property type="evidence" value="ECO:0007669"/>
    <property type="project" value="InterPro"/>
</dbReference>
<feature type="region of interest" description="Disordered" evidence="1">
    <location>
        <begin position="317"/>
        <end position="378"/>
    </location>
</feature>
<gene>
    <name evidence="3" type="ORF">QBC37DRAFT_271888</name>
</gene>
<sequence>MDPNTFKHLEYFSVPNNQTINPVDQSFAAQQAALWNAALNPSRTQSVPSSTAPTALSMESLAQASAATGLTSISPHSSLSSRRPSIYDGQPGPSVQPRAPVPRRTGHDRKRSRINSDANPFDSADYWIQFDNEDPLADLPESMEVLGPDVLAKHKAPSMQQRRNSAHPAHPPGSASARLSAGAAVSKREDLVDDEALDNALSDEDAALSSINLAEQLAKIDSAAPTDIPPREGLYSTPLSWERPQPGLRMDNLIGLNSSSLNAAEQRRLIEIAMNPGPSMGGLGALGSNVNMTFGSGMNSSFNPTFGMNLAGMSLGSNNQFGDDPVSPPNQFTGFQSKPSGSGPPKAPPQREESMTSDKGKEKPKVGDRTAHNDIERKYRTNLKDKIAELRDAVPALHTISENGGDDDASQPSRSAKVSKGTILTKATEYIHFLERRNKAIAQEHLELSRRLQAFEQLLNATARASYQMPNYSRTLFDPRGFC</sequence>
<name>A0AAN7BDF3_9PEZI</name>
<protein>
    <submittedName>
        <fullName evidence="3">Helix-loop-helix DNA-binding domain-containing protein</fullName>
    </submittedName>
</protein>